<feature type="domain" description="Isochorismatase-like" evidence="8">
    <location>
        <begin position="28"/>
        <end position="196"/>
    </location>
</feature>
<comment type="pathway">
    <text evidence="5">Cofactor biosynthesis; nicotinate biosynthesis; nicotinate from nicotinamide: step 1/1.</text>
</comment>
<dbReference type="VEuPathDB" id="TriTrypDB:BCY84_11995"/>
<dbReference type="OrthoDB" id="1739143at2759"/>
<evidence type="ECO:0000256" key="1">
    <source>
        <dbReference type="ARBA" id="ARBA00006336"/>
    </source>
</evidence>
<gene>
    <name evidence="9" type="ORF">C4B63_85g48</name>
</gene>
<evidence type="ECO:0000256" key="5">
    <source>
        <dbReference type="ARBA" id="ARBA00037900"/>
    </source>
</evidence>
<dbReference type="VEuPathDB" id="TriTrypDB:TcYC6_0084430"/>
<protein>
    <recommendedName>
        <fullName evidence="6">nicotinamidase</fullName>
        <ecNumber evidence="6">3.5.1.19</ecNumber>
    </recommendedName>
    <alternativeName>
        <fullName evidence="7">Nicotinamide deamidase</fullName>
    </alternativeName>
</protein>
<dbReference type="VEuPathDB" id="TriTrypDB:TCSYLVIO_003441"/>
<evidence type="ECO:0000256" key="7">
    <source>
        <dbReference type="ARBA" id="ARBA00043224"/>
    </source>
</evidence>
<dbReference type="VEuPathDB" id="TriTrypDB:TcG_03504"/>
<comment type="similarity">
    <text evidence="1">Belongs to the isochorismatase family.</text>
</comment>
<dbReference type="VEuPathDB" id="TriTrypDB:TcBrA4_0095400"/>
<dbReference type="Proteomes" id="UP000246121">
    <property type="component" value="Unassembled WGS sequence"/>
</dbReference>
<dbReference type="Pfam" id="PF00857">
    <property type="entry name" value="Isochorismatase"/>
    <property type="match status" value="1"/>
</dbReference>
<dbReference type="InterPro" id="IPR036380">
    <property type="entry name" value="Isochorismatase-like_sf"/>
</dbReference>
<evidence type="ECO:0000256" key="4">
    <source>
        <dbReference type="ARBA" id="ARBA00022801"/>
    </source>
</evidence>
<dbReference type="VEuPathDB" id="TriTrypDB:TcCLB.506829.80"/>
<dbReference type="VEuPathDB" id="TriTrypDB:TcCL_NonESM02112"/>
<dbReference type="InterPro" id="IPR052347">
    <property type="entry name" value="Isochorismatase_Nicotinamidase"/>
</dbReference>
<dbReference type="VEuPathDB" id="TriTrypDB:TCDM_13877"/>
<dbReference type="GO" id="GO:0019363">
    <property type="term" value="P:pyridine nucleotide biosynthetic process"/>
    <property type="evidence" value="ECO:0007669"/>
    <property type="project" value="UniProtKB-KW"/>
</dbReference>
<evidence type="ECO:0000313" key="9">
    <source>
        <dbReference type="EMBL" id="PWU87760.1"/>
    </source>
</evidence>
<name>A0A2V2UUL3_TRYCR</name>
<dbReference type="VEuPathDB" id="TriTrypDB:C3747_34g368"/>
<dbReference type="SUPFAM" id="SSF52499">
    <property type="entry name" value="Isochorismatase-like hydrolases"/>
    <property type="match status" value="1"/>
</dbReference>
<dbReference type="GO" id="GO:0046872">
    <property type="term" value="F:metal ion binding"/>
    <property type="evidence" value="ECO:0007669"/>
    <property type="project" value="UniProtKB-KW"/>
</dbReference>
<proteinExistence type="inferred from homology"/>
<reference evidence="9 10" key="1">
    <citation type="journal article" date="2018" name="Microb. Genom.">
        <title>Expanding an expanded genome: long-read sequencing of Trypanosoma cruzi.</title>
        <authorList>
            <person name="Berna L."/>
            <person name="Rodriguez M."/>
            <person name="Chiribao M.L."/>
            <person name="Parodi-Talice A."/>
            <person name="Pita S."/>
            <person name="Rijo G."/>
            <person name="Alvarez-Valin F."/>
            <person name="Robello C."/>
        </authorList>
    </citation>
    <scope>NUCLEOTIDE SEQUENCE [LARGE SCALE GENOMIC DNA]</scope>
    <source>
        <strain evidence="9 10">Dm28c</strain>
    </source>
</reference>
<dbReference type="GO" id="GO:0008936">
    <property type="term" value="F:nicotinamidase activity"/>
    <property type="evidence" value="ECO:0007669"/>
    <property type="project" value="UniProtKB-EC"/>
</dbReference>
<evidence type="ECO:0000313" key="10">
    <source>
        <dbReference type="Proteomes" id="UP000246121"/>
    </source>
</evidence>
<dbReference type="PANTHER" id="PTHR11080:SF2">
    <property type="entry name" value="LD05707P"/>
    <property type="match status" value="1"/>
</dbReference>
<evidence type="ECO:0000259" key="8">
    <source>
        <dbReference type="Pfam" id="PF00857"/>
    </source>
</evidence>
<keyword evidence="3" id="KW-0479">Metal-binding</keyword>
<dbReference type="PANTHER" id="PTHR11080">
    <property type="entry name" value="PYRAZINAMIDASE/NICOTINAMIDASE"/>
    <property type="match status" value="1"/>
</dbReference>
<evidence type="ECO:0000256" key="6">
    <source>
        <dbReference type="ARBA" id="ARBA00039017"/>
    </source>
</evidence>
<evidence type="ECO:0000256" key="3">
    <source>
        <dbReference type="ARBA" id="ARBA00022723"/>
    </source>
</evidence>
<accession>A0A2V2UUL3</accession>
<dbReference type="VEuPathDB" id="TriTrypDB:TcCLB.506593.60"/>
<keyword evidence="4" id="KW-0378">Hydrolase</keyword>
<dbReference type="EC" id="3.5.1.19" evidence="6"/>
<dbReference type="InterPro" id="IPR000868">
    <property type="entry name" value="Isochorismatase-like_dom"/>
</dbReference>
<sequence length="223" mass="24143">MCKDFCAGESSGPAKSPSLIAVSPLHDALVVVDMQNDFVSPCGALSVPGAMEVIPVINHVCQAHKFRIIAVAKDWHPPDHSSFCKPAGPGGQWPPHCVQETDGAELHSSLRLGRMDCVIHKGADRDAECYSCFSDVNGKKTGLATFLREMDVRRVFICGVAFDFCVYYTALDAVKEMFDVVVLEDATRAVFPDNISKQRGDLLRNGVKLADSKDLTTSPSASL</sequence>
<dbReference type="VEuPathDB" id="TriTrypDB:C4B63_85g48"/>
<dbReference type="AlphaFoldDB" id="A0A2V2UUL3"/>
<keyword evidence="2" id="KW-0662">Pyridine nucleotide biosynthesis</keyword>
<organism evidence="9 10">
    <name type="scientific">Trypanosoma cruzi</name>
    <dbReference type="NCBI Taxonomy" id="5693"/>
    <lineage>
        <taxon>Eukaryota</taxon>
        <taxon>Discoba</taxon>
        <taxon>Euglenozoa</taxon>
        <taxon>Kinetoplastea</taxon>
        <taxon>Metakinetoplastina</taxon>
        <taxon>Trypanosomatida</taxon>
        <taxon>Trypanosomatidae</taxon>
        <taxon>Trypanosoma</taxon>
        <taxon>Schizotrypanum</taxon>
    </lineage>
</organism>
<dbReference type="VEuPathDB" id="TriTrypDB:ECC02_006641"/>
<comment type="caution">
    <text evidence="9">The sequence shown here is derived from an EMBL/GenBank/DDBJ whole genome shotgun (WGS) entry which is preliminary data.</text>
</comment>
<dbReference type="Gene3D" id="3.40.50.850">
    <property type="entry name" value="Isochorismatase-like"/>
    <property type="match status" value="1"/>
</dbReference>
<dbReference type="EMBL" id="PRFA01000085">
    <property type="protein sequence ID" value="PWU87760.1"/>
    <property type="molecule type" value="Genomic_DNA"/>
</dbReference>
<evidence type="ECO:0000256" key="2">
    <source>
        <dbReference type="ARBA" id="ARBA00022642"/>
    </source>
</evidence>